<sequence>MGIGGVGDTEDWVWDNFGRDPFAKNSMVQTAENVAKKAGIDRAAQDEVALMRHQQYQDALKDDSAFLRRFMALPVEVKDPSGRKVIKTVGGDEGVFPTTAEGLAKLRPAIEGGTVTFGTQTYPADGNTGVIVTTREKAAELSSDRGVLLRVVSFGQARAEKGFMPMANVPASRQALKRAGISMKDVKAVKTHNPFAVNDVYFAREMGIDVSNMNRFGSSLVWGHPQAPTGARLIIELIEELVLGGGGYGLFTGCAAGDTAFA</sequence>
<feature type="domain" description="Thiolase N-terminal" evidence="4">
    <location>
        <begin position="20"/>
        <end position="135"/>
    </location>
</feature>
<dbReference type="GO" id="GO:0016747">
    <property type="term" value="F:acyltransferase activity, transferring groups other than amino-acyl groups"/>
    <property type="evidence" value="ECO:0007669"/>
    <property type="project" value="InterPro"/>
</dbReference>
<evidence type="ECO:0000256" key="1">
    <source>
        <dbReference type="ARBA" id="ARBA00010982"/>
    </source>
</evidence>
<evidence type="ECO:0000259" key="5">
    <source>
        <dbReference type="Pfam" id="PF02803"/>
    </source>
</evidence>
<accession>X0WBW7</accession>
<comment type="caution">
    <text evidence="6">The sequence shown here is derived from an EMBL/GenBank/DDBJ whole genome shotgun (WGS) entry which is preliminary data.</text>
</comment>
<dbReference type="InterPro" id="IPR020617">
    <property type="entry name" value="Thiolase_C"/>
</dbReference>
<evidence type="ECO:0000259" key="4">
    <source>
        <dbReference type="Pfam" id="PF00108"/>
    </source>
</evidence>
<dbReference type="InterPro" id="IPR016039">
    <property type="entry name" value="Thiolase-like"/>
</dbReference>
<feature type="non-terminal residue" evidence="6">
    <location>
        <position position="262"/>
    </location>
</feature>
<dbReference type="Pfam" id="PF00108">
    <property type="entry name" value="Thiolase_N"/>
    <property type="match status" value="1"/>
</dbReference>
<reference evidence="6" key="1">
    <citation type="journal article" date="2014" name="Front. Microbiol.">
        <title>High frequency of phylogenetically diverse reductive dehalogenase-homologous genes in deep subseafloor sedimentary metagenomes.</title>
        <authorList>
            <person name="Kawai M."/>
            <person name="Futagami T."/>
            <person name="Toyoda A."/>
            <person name="Takaki Y."/>
            <person name="Nishi S."/>
            <person name="Hori S."/>
            <person name="Arai W."/>
            <person name="Tsubouchi T."/>
            <person name="Morono Y."/>
            <person name="Uchiyama I."/>
            <person name="Ito T."/>
            <person name="Fujiyama A."/>
            <person name="Inagaki F."/>
            <person name="Takami H."/>
        </authorList>
    </citation>
    <scope>NUCLEOTIDE SEQUENCE</scope>
    <source>
        <strain evidence="6">Expedition CK06-06</strain>
    </source>
</reference>
<dbReference type="PANTHER" id="PTHR18919">
    <property type="entry name" value="ACETYL-COA C-ACYLTRANSFERASE"/>
    <property type="match status" value="1"/>
</dbReference>
<dbReference type="SUPFAM" id="SSF53901">
    <property type="entry name" value="Thiolase-like"/>
    <property type="match status" value="2"/>
</dbReference>
<comment type="similarity">
    <text evidence="1">Belongs to the thiolase-like superfamily. Thiolase family.</text>
</comment>
<organism evidence="6">
    <name type="scientific">marine sediment metagenome</name>
    <dbReference type="NCBI Taxonomy" id="412755"/>
    <lineage>
        <taxon>unclassified sequences</taxon>
        <taxon>metagenomes</taxon>
        <taxon>ecological metagenomes</taxon>
    </lineage>
</organism>
<dbReference type="InterPro" id="IPR020616">
    <property type="entry name" value="Thiolase_N"/>
</dbReference>
<proteinExistence type="inferred from homology"/>
<evidence type="ECO:0000256" key="3">
    <source>
        <dbReference type="ARBA" id="ARBA00023315"/>
    </source>
</evidence>
<protein>
    <recommendedName>
        <fullName evidence="7">Thiolase C-terminal domain-containing protein</fullName>
    </recommendedName>
</protein>
<keyword evidence="2" id="KW-0808">Transferase</keyword>
<dbReference type="PANTHER" id="PTHR18919:SF107">
    <property type="entry name" value="ACETYL-COA ACETYLTRANSFERASE, CYTOSOLIC"/>
    <property type="match status" value="1"/>
</dbReference>
<evidence type="ECO:0008006" key="7">
    <source>
        <dbReference type="Google" id="ProtNLM"/>
    </source>
</evidence>
<keyword evidence="3" id="KW-0012">Acyltransferase</keyword>
<dbReference type="AlphaFoldDB" id="X0WBW7"/>
<evidence type="ECO:0000256" key="2">
    <source>
        <dbReference type="ARBA" id="ARBA00022679"/>
    </source>
</evidence>
<dbReference type="Gene3D" id="3.40.47.10">
    <property type="match status" value="2"/>
</dbReference>
<feature type="domain" description="Thiolase C-terminal" evidence="5">
    <location>
        <begin position="149"/>
        <end position="261"/>
    </location>
</feature>
<gene>
    <name evidence="6" type="ORF">S01H1_48569</name>
</gene>
<name>X0WBW7_9ZZZZ</name>
<dbReference type="EMBL" id="BARS01031193">
    <property type="protein sequence ID" value="GAG28145.1"/>
    <property type="molecule type" value="Genomic_DNA"/>
</dbReference>
<evidence type="ECO:0000313" key="6">
    <source>
        <dbReference type="EMBL" id="GAG28145.1"/>
    </source>
</evidence>
<dbReference type="Pfam" id="PF02803">
    <property type="entry name" value="Thiolase_C"/>
    <property type="match status" value="1"/>
</dbReference>